<sequence length="308" mass="33654">MQAAPYHDDVAAGPPGGHAVWADTSDGVRLRVGLWPEGTRGTLLMYPGRTEYIEKYSDAARELASRGYASAAIDWRGQGLSPRSPHDPHLGHVNDFRDFQRDVDAFHAACKGADLPRPWHVLGHSMGGLIALRALHRRTDIGRAVFSAPMWGLPLTPHRRFMAWGLSWVGSTVGLGQRLAPGAGKVADPAAAPFDGNLLTTDREMFAWMKRQIVTHPELALGGPSLGWVWAALREMHGLARDAAPQVSCLAFLGTDEDIVSADAIHVRMGSWKDATLEMVEGARHEVLMESEATRARIFDRIAAHLDQ</sequence>
<evidence type="ECO:0000313" key="3">
    <source>
        <dbReference type="Proteomes" id="UP000048908"/>
    </source>
</evidence>
<dbReference type="GO" id="GO:0016787">
    <property type="term" value="F:hydrolase activity"/>
    <property type="evidence" value="ECO:0007669"/>
    <property type="project" value="UniProtKB-KW"/>
</dbReference>
<dbReference type="OrthoDB" id="9788260at2"/>
<dbReference type="SUPFAM" id="SSF53474">
    <property type="entry name" value="alpha/beta-Hydrolases"/>
    <property type="match status" value="1"/>
</dbReference>
<accession>A0A0M6XNX2</accession>
<dbReference type="RefSeq" id="WP_055681823.1">
    <property type="nucleotide sequence ID" value="NZ_CXPG01000013.1"/>
</dbReference>
<keyword evidence="3" id="KW-1185">Reference proteome</keyword>
<dbReference type="PANTHER" id="PTHR11614">
    <property type="entry name" value="PHOSPHOLIPASE-RELATED"/>
    <property type="match status" value="1"/>
</dbReference>
<reference evidence="2 3" key="1">
    <citation type="submission" date="2015-07" db="EMBL/GenBank/DDBJ databases">
        <authorList>
            <person name="Noorani M."/>
        </authorList>
    </citation>
    <scope>NUCLEOTIDE SEQUENCE [LARGE SCALE GENOMIC DNA]</scope>
    <source>
        <strain evidence="2 3">CECT 5088</strain>
    </source>
</reference>
<dbReference type="STRING" id="282197.SAMN04488517_10567"/>
<dbReference type="EC" id="3.1.1.-" evidence="2"/>
<organism evidence="2 3">
    <name type="scientific">Jannaschia rubra</name>
    <dbReference type="NCBI Taxonomy" id="282197"/>
    <lineage>
        <taxon>Bacteria</taxon>
        <taxon>Pseudomonadati</taxon>
        <taxon>Pseudomonadota</taxon>
        <taxon>Alphaproteobacteria</taxon>
        <taxon>Rhodobacterales</taxon>
        <taxon>Roseobacteraceae</taxon>
        <taxon>Jannaschia</taxon>
    </lineage>
</organism>
<dbReference type="Pfam" id="PF12146">
    <property type="entry name" value="Hydrolase_4"/>
    <property type="match status" value="1"/>
</dbReference>
<dbReference type="EMBL" id="CXPG01000013">
    <property type="protein sequence ID" value="CTQ32372.1"/>
    <property type="molecule type" value="Genomic_DNA"/>
</dbReference>
<protein>
    <submittedName>
        <fullName evidence="2">Phospholipase YtpA</fullName>
        <ecNumber evidence="2">3.1.1.-</ecNumber>
    </submittedName>
</protein>
<dbReference type="Gene3D" id="3.40.50.1820">
    <property type="entry name" value="alpha/beta hydrolase"/>
    <property type="match status" value="1"/>
</dbReference>
<dbReference type="InterPro" id="IPR029058">
    <property type="entry name" value="AB_hydrolase_fold"/>
</dbReference>
<evidence type="ECO:0000259" key="1">
    <source>
        <dbReference type="Pfam" id="PF12146"/>
    </source>
</evidence>
<dbReference type="InterPro" id="IPR051044">
    <property type="entry name" value="MAG_DAG_Lipase"/>
</dbReference>
<dbReference type="AlphaFoldDB" id="A0A0M6XNX2"/>
<dbReference type="Proteomes" id="UP000048908">
    <property type="component" value="Unassembled WGS sequence"/>
</dbReference>
<keyword evidence="2" id="KW-0378">Hydrolase</keyword>
<dbReference type="InterPro" id="IPR022742">
    <property type="entry name" value="Hydrolase_4"/>
</dbReference>
<name>A0A0M6XNX2_9RHOB</name>
<evidence type="ECO:0000313" key="2">
    <source>
        <dbReference type="EMBL" id="CTQ32372.1"/>
    </source>
</evidence>
<gene>
    <name evidence="2" type="primary">ytpA</name>
    <name evidence="2" type="ORF">JAN5088_01137</name>
</gene>
<feature type="domain" description="Serine aminopeptidase S33" evidence="1">
    <location>
        <begin position="39"/>
        <end position="292"/>
    </location>
</feature>
<proteinExistence type="predicted"/>